<proteinExistence type="predicted"/>
<organism evidence="3 4">
    <name type="scientific">Leptospira interrogans serovar Canicola</name>
    <dbReference type="NCBI Taxonomy" id="211880"/>
    <lineage>
        <taxon>Bacteria</taxon>
        <taxon>Pseudomonadati</taxon>
        <taxon>Spirochaetota</taxon>
        <taxon>Spirochaetia</taxon>
        <taxon>Leptospirales</taxon>
        <taxon>Leptospiraceae</taxon>
        <taxon>Leptospira</taxon>
    </lineage>
</organism>
<dbReference type="RefSeq" id="WP_192505776.1">
    <property type="nucleotide sequence ID" value="NZ_CP043889.1"/>
</dbReference>
<evidence type="ECO:0000313" key="4">
    <source>
        <dbReference type="Proteomes" id="UP000663124"/>
    </source>
</evidence>
<keyword evidence="1" id="KW-0472">Membrane</keyword>
<geneLocation type="plasmid" evidence="3 4">
    <name>p5</name>
</geneLocation>
<dbReference type="EMBL" id="CP043889">
    <property type="protein sequence ID" value="QOI45181.1"/>
    <property type="molecule type" value="Genomic_DNA"/>
</dbReference>
<evidence type="ECO:0000256" key="1">
    <source>
        <dbReference type="SAM" id="Phobius"/>
    </source>
</evidence>
<feature type="domain" description="Histidine kinase N-terminal 7TM region" evidence="2">
    <location>
        <begin position="5"/>
        <end position="208"/>
    </location>
</feature>
<keyword evidence="1" id="KW-1133">Transmembrane helix</keyword>
<feature type="transmembrane region" description="Helical" evidence="1">
    <location>
        <begin position="60"/>
        <end position="79"/>
    </location>
</feature>
<accession>A0AAP9WFS3</accession>
<gene>
    <name evidence="3" type="ORF">Lepto782_23695</name>
</gene>
<feature type="transmembrane region" description="Helical" evidence="1">
    <location>
        <begin position="162"/>
        <end position="183"/>
    </location>
</feature>
<feature type="transmembrane region" description="Helical" evidence="1">
    <location>
        <begin position="91"/>
        <end position="109"/>
    </location>
</feature>
<evidence type="ECO:0000313" key="3">
    <source>
        <dbReference type="EMBL" id="QOI45181.1"/>
    </source>
</evidence>
<dbReference type="Pfam" id="PF16927">
    <property type="entry name" value="HisKA_7TM"/>
    <property type="match status" value="1"/>
</dbReference>
<dbReference type="AlphaFoldDB" id="A0AAP9WFS3"/>
<reference evidence="3" key="1">
    <citation type="submission" date="2019-09" db="EMBL/GenBank/DDBJ databases">
        <title>Comparative Genomics of Leptospira interrogans Reveals Genome Plasticity - A Common Adaptive Strategy for Survival in Various Hosts.</title>
        <authorList>
            <person name="Ramli S.R."/>
            <person name="Bunk B."/>
            <person name="Goris M."/>
            <person name="Bhuju S."/>
            <person name="Jarek M."/>
            <person name="Sproer C."/>
            <person name="Mustakim S."/>
            <person name="Strommenger B."/>
            <person name="Pessler F."/>
        </authorList>
    </citation>
    <scope>NUCLEOTIDE SEQUENCE</scope>
    <source>
        <strain evidence="3">782</strain>
        <plasmid evidence="3">p5</plasmid>
    </source>
</reference>
<evidence type="ECO:0000259" key="2">
    <source>
        <dbReference type="Pfam" id="PF16927"/>
    </source>
</evidence>
<feature type="transmembrane region" description="Helical" evidence="1">
    <location>
        <begin position="190"/>
        <end position="214"/>
    </location>
</feature>
<name>A0AAP9WFS3_LEPIR</name>
<protein>
    <recommendedName>
        <fullName evidence="2">Histidine kinase N-terminal 7TM region domain-containing protein</fullName>
    </recommendedName>
</protein>
<sequence>MAIAVLVSFFIFWLGIYVYRNSIQSESAQKWFLLFAAFSSSWIFLLWFRSIILIEYRFAANHFTLVIALFVPYLFFRFIKSIFNPRYKLSRGGLVINTVLIAYFLYCAVTRQFAQTLDVNNFAFKPTINYHIFIIYCATYFIGSLVVLWLEVRRYQQHKIQAILITTGTLIAVAICVLFVYILPLQGIFLAPYSAIGVAIAGLFFAAAALLGNALITNATIESGDPVPRFSRTVVLLVVVIYKYVDPVEFLILAYKLEKTNKRLWGLFRALYLEDVDIGAHIQKTAKEITMESNL</sequence>
<dbReference type="Proteomes" id="UP000663124">
    <property type="component" value="Plasmid p5"/>
</dbReference>
<feature type="transmembrane region" description="Helical" evidence="1">
    <location>
        <begin position="130"/>
        <end position="150"/>
    </location>
</feature>
<keyword evidence="1" id="KW-0812">Transmembrane</keyword>
<dbReference type="InterPro" id="IPR031621">
    <property type="entry name" value="HisKA_7TM"/>
</dbReference>
<keyword evidence="3" id="KW-0614">Plasmid</keyword>
<feature type="transmembrane region" description="Helical" evidence="1">
    <location>
        <begin position="30"/>
        <end position="48"/>
    </location>
</feature>